<evidence type="ECO:0000256" key="2">
    <source>
        <dbReference type="ARBA" id="ARBA00023315"/>
    </source>
</evidence>
<comment type="caution">
    <text evidence="4">The sequence shown here is derived from an EMBL/GenBank/DDBJ whole genome shotgun (WGS) entry which is preliminary data.</text>
</comment>
<accession>A0A428YQ34</accession>
<dbReference type="PANTHER" id="PTHR43877">
    <property type="entry name" value="AMINOALKYLPHOSPHONATE N-ACETYLTRANSFERASE-RELATED-RELATED"/>
    <property type="match status" value="1"/>
</dbReference>
<evidence type="ECO:0000313" key="5">
    <source>
        <dbReference type="Proteomes" id="UP000287547"/>
    </source>
</evidence>
<evidence type="ECO:0000313" key="4">
    <source>
        <dbReference type="EMBL" id="RSM70680.1"/>
    </source>
</evidence>
<sequence>MPGDLVRSDTVTSRVEAVLRNADHDDVAAIRRFGDAHVRSHYAPLIGAQAADEQVRRWWNETVIDAAVASGLVVIAEVDGQLVGIGQRGHRGDDHVIYKLYVHPQYRGRRLGPRLLGALISQLPADAERLYIEHFVANKRAGHFYEREGFTVERVEPSRTDDPALAVVWRARRLGFILAGVRQ</sequence>
<keyword evidence="1 4" id="KW-0808">Transferase</keyword>
<proteinExistence type="predicted"/>
<dbReference type="SUPFAM" id="SSF55729">
    <property type="entry name" value="Acyl-CoA N-acyltransferases (Nat)"/>
    <property type="match status" value="1"/>
</dbReference>
<dbReference type="Pfam" id="PF13508">
    <property type="entry name" value="Acetyltransf_7"/>
    <property type="match status" value="1"/>
</dbReference>
<dbReference type="GO" id="GO:0016747">
    <property type="term" value="F:acyltransferase activity, transferring groups other than amino-acyl groups"/>
    <property type="evidence" value="ECO:0007669"/>
    <property type="project" value="InterPro"/>
</dbReference>
<evidence type="ECO:0000259" key="3">
    <source>
        <dbReference type="PROSITE" id="PS51186"/>
    </source>
</evidence>
<keyword evidence="2" id="KW-0012">Acyltransferase</keyword>
<dbReference type="AlphaFoldDB" id="A0A428YQ34"/>
<dbReference type="PANTHER" id="PTHR43877:SF1">
    <property type="entry name" value="ACETYLTRANSFERASE"/>
    <property type="match status" value="1"/>
</dbReference>
<organism evidence="4 5">
    <name type="scientific">Kibdelosporangium aridum</name>
    <dbReference type="NCBI Taxonomy" id="2030"/>
    <lineage>
        <taxon>Bacteria</taxon>
        <taxon>Bacillati</taxon>
        <taxon>Actinomycetota</taxon>
        <taxon>Actinomycetes</taxon>
        <taxon>Pseudonocardiales</taxon>
        <taxon>Pseudonocardiaceae</taxon>
        <taxon>Kibdelosporangium</taxon>
    </lineage>
</organism>
<gene>
    <name evidence="4" type="ORF">DMH04_44535</name>
</gene>
<dbReference type="PROSITE" id="PS51186">
    <property type="entry name" value="GNAT"/>
    <property type="match status" value="1"/>
</dbReference>
<dbReference type="CDD" id="cd04301">
    <property type="entry name" value="NAT_SF"/>
    <property type="match status" value="1"/>
</dbReference>
<dbReference type="InterPro" id="IPR016181">
    <property type="entry name" value="Acyl_CoA_acyltransferase"/>
</dbReference>
<feature type="domain" description="N-acetyltransferase" evidence="3">
    <location>
        <begin position="17"/>
        <end position="174"/>
    </location>
</feature>
<name>A0A428YQ34_KIBAR</name>
<protein>
    <submittedName>
        <fullName evidence="4">N-acetyltransferase</fullName>
    </submittedName>
</protein>
<evidence type="ECO:0000256" key="1">
    <source>
        <dbReference type="ARBA" id="ARBA00022679"/>
    </source>
</evidence>
<reference evidence="4 5" key="1">
    <citation type="submission" date="2018-05" db="EMBL/GenBank/DDBJ databases">
        <title>Evolution of GPA BGCs.</title>
        <authorList>
            <person name="Waglechner N."/>
            <person name="Wright G.D."/>
        </authorList>
    </citation>
    <scope>NUCLEOTIDE SEQUENCE [LARGE SCALE GENOMIC DNA]</scope>
    <source>
        <strain evidence="4 5">A82846</strain>
    </source>
</reference>
<dbReference type="RefSeq" id="WP_051794085.1">
    <property type="nucleotide sequence ID" value="NZ_QHKI01000065.1"/>
</dbReference>
<dbReference type="OrthoDB" id="5243635at2"/>
<dbReference type="EMBL" id="QHKI01000065">
    <property type="protein sequence ID" value="RSM70680.1"/>
    <property type="molecule type" value="Genomic_DNA"/>
</dbReference>
<dbReference type="InterPro" id="IPR000182">
    <property type="entry name" value="GNAT_dom"/>
</dbReference>
<dbReference type="InterPro" id="IPR050832">
    <property type="entry name" value="Bact_Acetyltransf"/>
</dbReference>
<dbReference type="Proteomes" id="UP000287547">
    <property type="component" value="Unassembled WGS sequence"/>
</dbReference>
<dbReference type="Gene3D" id="3.40.630.30">
    <property type="match status" value="1"/>
</dbReference>